<dbReference type="AlphaFoldDB" id="A0A9N9K6J4"/>
<feature type="non-terminal residue" evidence="1">
    <location>
        <position position="1"/>
    </location>
</feature>
<feature type="non-terminal residue" evidence="1">
    <location>
        <position position="53"/>
    </location>
</feature>
<comment type="caution">
    <text evidence="1">The sequence shown here is derived from an EMBL/GenBank/DDBJ whole genome shotgun (WGS) entry which is preliminary data.</text>
</comment>
<accession>A0A9N9K6J4</accession>
<evidence type="ECO:0000313" key="2">
    <source>
        <dbReference type="Proteomes" id="UP000789405"/>
    </source>
</evidence>
<dbReference type="Proteomes" id="UP000789405">
    <property type="component" value="Unassembled WGS sequence"/>
</dbReference>
<gene>
    <name evidence="1" type="ORF">DERYTH_LOCUS25742</name>
</gene>
<protein>
    <submittedName>
        <fullName evidence="1">11447_t:CDS:1</fullName>
    </submittedName>
</protein>
<keyword evidence="2" id="KW-1185">Reference proteome</keyword>
<dbReference type="EMBL" id="CAJVPY010049680">
    <property type="protein sequence ID" value="CAG8813106.1"/>
    <property type="molecule type" value="Genomic_DNA"/>
</dbReference>
<sequence>MIEKMEREEWMHELENVVLDMTLEKEQLTIIGMMNQIKGELCFPQLQVTNTGQ</sequence>
<organism evidence="1 2">
    <name type="scientific">Dentiscutata erythropus</name>
    <dbReference type="NCBI Taxonomy" id="1348616"/>
    <lineage>
        <taxon>Eukaryota</taxon>
        <taxon>Fungi</taxon>
        <taxon>Fungi incertae sedis</taxon>
        <taxon>Mucoromycota</taxon>
        <taxon>Glomeromycotina</taxon>
        <taxon>Glomeromycetes</taxon>
        <taxon>Diversisporales</taxon>
        <taxon>Gigasporaceae</taxon>
        <taxon>Dentiscutata</taxon>
    </lineage>
</organism>
<evidence type="ECO:0000313" key="1">
    <source>
        <dbReference type="EMBL" id="CAG8813106.1"/>
    </source>
</evidence>
<name>A0A9N9K6J4_9GLOM</name>
<reference evidence="1" key="1">
    <citation type="submission" date="2021-06" db="EMBL/GenBank/DDBJ databases">
        <authorList>
            <person name="Kallberg Y."/>
            <person name="Tangrot J."/>
            <person name="Rosling A."/>
        </authorList>
    </citation>
    <scope>NUCLEOTIDE SEQUENCE</scope>
    <source>
        <strain evidence="1">MA453B</strain>
    </source>
</reference>
<proteinExistence type="predicted"/>